<reference evidence="3 4" key="1">
    <citation type="submission" date="2019-03" db="EMBL/GenBank/DDBJ databases">
        <title>Single cell metagenomics reveals metabolic interactions within the superorganism composed of flagellate Streblomastix strix and complex community of Bacteroidetes bacteria on its surface.</title>
        <authorList>
            <person name="Treitli S.C."/>
            <person name="Kolisko M."/>
            <person name="Husnik F."/>
            <person name="Keeling P."/>
            <person name="Hampl V."/>
        </authorList>
    </citation>
    <scope>NUCLEOTIDE SEQUENCE [LARGE SCALE GENOMIC DNA]</scope>
    <source>
        <strain evidence="3">ST1C</strain>
    </source>
</reference>
<dbReference type="GO" id="GO:0016757">
    <property type="term" value="F:glycosyltransferase activity"/>
    <property type="evidence" value="ECO:0007669"/>
    <property type="project" value="UniProtKB-KW"/>
</dbReference>
<evidence type="ECO:0000313" key="4">
    <source>
        <dbReference type="Proteomes" id="UP000324800"/>
    </source>
</evidence>
<comment type="caution">
    <text evidence="3">The sequence shown here is derived from an EMBL/GenBank/DDBJ whole genome shotgun (WGS) entry which is preliminary data.</text>
</comment>
<gene>
    <name evidence="3" type="ORF">EZS28_013393</name>
</gene>
<organism evidence="3 4">
    <name type="scientific">Streblomastix strix</name>
    <dbReference type="NCBI Taxonomy" id="222440"/>
    <lineage>
        <taxon>Eukaryota</taxon>
        <taxon>Metamonada</taxon>
        <taxon>Preaxostyla</taxon>
        <taxon>Oxymonadida</taxon>
        <taxon>Streblomastigidae</taxon>
        <taxon>Streblomastix</taxon>
    </lineage>
</organism>
<feature type="domain" description="Glycosyl transferase family 1" evidence="2">
    <location>
        <begin position="123"/>
        <end position="211"/>
    </location>
</feature>
<evidence type="ECO:0000313" key="3">
    <source>
        <dbReference type="EMBL" id="KAA6391080.1"/>
    </source>
</evidence>
<keyword evidence="3" id="KW-0808">Transferase</keyword>
<dbReference type="EMBL" id="SNRW01003003">
    <property type="protein sequence ID" value="KAA6391080.1"/>
    <property type="molecule type" value="Genomic_DNA"/>
</dbReference>
<dbReference type="SUPFAM" id="SSF53756">
    <property type="entry name" value="UDP-Glycosyltransferase/glycogen phosphorylase"/>
    <property type="match status" value="1"/>
</dbReference>
<dbReference type="Gene3D" id="3.40.50.2000">
    <property type="entry name" value="Glycogen Phosphorylase B"/>
    <property type="match status" value="1"/>
</dbReference>
<dbReference type="Pfam" id="PF00534">
    <property type="entry name" value="Glycos_transf_1"/>
    <property type="match status" value="1"/>
</dbReference>
<keyword evidence="1" id="KW-0328">Glycosyltransferase</keyword>
<dbReference type="OrthoDB" id="10032790at2759"/>
<evidence type="ECO:0000256" key="1">
    <source>
        <dbReference type="ARBA" id="ARBA00022676"/>
    </source>
</evidence>
<dbReference type="CDD" id="cd01635">
    <property type="entry name" value="Glycosyltransferase_GTB-type"/>
    <property type="match status" value="1"/>
</dbReference>
<dbReference type="PANTHER" id="PTHR13615">
    <property type="entry name" value="GLYCOSYLTRANSFERASE-LIKE 1"/>
    <property type="match status" value="1"/>
</dbReference>
<dbReference type="PANTHER" id="PTHR13615:SF3">
    <property type="entry name" value="GLYCOSYLTRANSFERASE-LIKE DOMAIN-CONTAINING PROTEIN 1"/>
    <property type="match status" value="1"/>
</dbReference>
<dbReference type="InterPro" id="IPR001296">
    <property type="entry name" value="Glyco_trans_1"/>
</dbReference>
<accession>A0A5J4W8A9</accession>
<sequence>MPDYRPDKNTPEQIRSKSSVLYFPLDLPPQISSSCQQHTDSQTHHSKKLRILYNGRWEHDKNPQLFFSVIRKVCLTIGDIQSGEQLEDWGEENEGKSDMEKDIDINDQEIGDNSKNIKDKINHSNSFELCILGQAYGETPPVFTKAHRLFQRHIIQWGRLESRSDYFRMMSTCDVVVSTADHEFFGVAIIEAMSQGCFPIVPNRLAYPEVLNIEGLQSDEKILDSEKQPSKGKDNKKNFCGDPIHAISNEDRILAIQQSNRFSTEQLKGQYLHDILEIDSRTILFMFVEQVVDLEENMIKKMKMKIKMDFGIHLKKIISE</sequence>
<protein>
    <submittedName>
        <fullName evidence="3">Putative glycosyl transferase family 1</fullName>
    </submittedName>
</protein>
<dbReference type="InterPro" id="IPR051862">
    <property type="entry name" value="GT-like_domain_containing_1"/>
</dbReference>
<dbReference type="Proteomes" id="UP000324800">
    <property type="component" value="Unassembled WGS sequence"/>
</dbReference>
<dbReference type="AlphaFoldDB" id="A0A5J4W8A9"/>
<proteinExistence type="predicted"/>
<evidence type="ECO:0000259" key="2">
    <source>
        <dbReference type="Pfam" id="PF00534"/>
    </source>
</evidence>
<name>A0A5J4W8A9_9EUKA</name>